<comment type="caution">
    <text evidence="1">The sequence shown here is derived from an EMBL/GenBank/DDBJ whole genome shotgun (WGS) entry which is preliminary data.</text>
</comment>
<evidence type="ECO:0000313" key="1">
    <source>
        <dbReference type="EMBL" id="OLY69691.1"/>
    </source>
</evidence>
<protein>
    <submittedName>
        <fullName evidence="1">Phage head-tail adapter protein</fullName>
    </submittedName>
</protein>
<dbReference type="InterPro" id="IPR038666">
    <property type="entry name" value="SSP1_head-tail_sf"/>
</dbReference>
<dbReference type="Proteomes" id="UP000185597">
    <property type="component" value="Unassembled WGS sequence"/>
</dbReference>
<reference evidence="1 2" key="1">
    <citation type="submission" date="2017-01" db="EMBL/GenBank/DDBJ databases">
        <title>First report of the plasmid-mediated mcr-1 gene in Citrobacter freudii.</title>
        <authorList>
            <person name="Liu J."/>
            <person name="Yang Y."/>
            <person name="Li Y."/>
            <person name="Liu D."/>
            <person name="Tuo H."/>
            <person name="Davis M."/>
            <person name="Zhang A."/>
        </authorList>
    </citation>
    <scope>NUCLEOTIDE SEQUENCE [LARGE SCALE GENOMIC DNA]</scope>
    <source>
        <strain evidence="1 2">SCC4</strain>
    </source>
</reference>
<dbReference type="NCBIfam" id="TIGR01563">
    <property type="entry name" value="gp16_SPP1"/>
    <property type="match status" value="1"/>
</dbReference>
<dbReference type="InterPro" id="IPR008767">
    <property type="entry name" value="Phage_SPP1_head-tail_adaptor"/>
</dbReference>
<proteinExistence type="predicted"/>
<name>A0AA44LH12_CITBR</name>
<sequence>MKLRQAQTSATYLLPDPGELDKRVSIRQRVDSPSDDMGTEPTYPVQFPAWAKVVQTSATTYQETVQTDNVITHYITIRWRRGITTDFEVVLNDLVYRVKRVRDLNSKRRYLLLECTELGEFLVNTGGNSNGGTLFTR</sequence>
<evidence type="ECO:0000313" key="2">
    <source>
        <dbReference type="Proteomes" id="UP000185597"/>
    </source>
</evidence>
<dbReference type="Gene3D" id="2.40.10.270">
    <property type="entry name" value="Bacteriophage SPP1 head-tail adaptor protein"/>
    <property type="match status" value="1"/>
</dbReference>
<organism evidence="1 2">
    <name type="scientific">Citrobacter braakii</name>
    <dbReference type="NCBI Taxonomy" id="57706"/>
    <lineage>
        <taxon>Bacteria</taxon>
        <taxon>Pseudomonadati</taxon>
        <taxon>Pseudomonadota</taxon>
        <taxon>Gammaproteobacteria</taxon>
        <taxon>Enterobacterales</taxon>
        <taxon>Enterobacteriaceae</taxon>
        <taxon>Citrobacter</taxon>
        <taxon>Citrobacter freundii complex</taxon>
    </lineage>
</organism>
<dbReference type="EMBL" id="MTCP01000003">
    <property type="protein sequence ID" value="OLY69691.1"/>
    <property type="molecule type" value="Genomic_DNA"/>
</dbReference>
<dbReference type="AlphaFoldDB" id="A0AA44LH12"/>
<gene>
    <name evidence="1" type="ORF">BWD41_10435</name>
</gene>
<dbReference type="Pfam" id="PF05521">
    <property type="entry name" value="Phage_HCP"/>
    <property type="match status" value="1"/>
</dbReference>
<accession>A0AA44LH12</accession>
<dbReference type="RefSeq" id="WP_075847810.1">
    <property type="nucleotide sequence ID" value="NZ_CP138570.1"/>
</dbReference>